<dbReference type="Pfam" id="PF12969">
    <property type="entry name" value="DUF3857"/>
    <property type="match status" value="1"/>
</dbReference>
<dbReference type="InterPro" id="IPR038765">
    <property type="entry name" value="Papain-like_cys_pep_sf"/>
</dbReference>
<dbReference type="SUPFAM" id="SSF54001">
    <property type="entry name" value="Cysteine proteinases"/>
    <property type="match status" value="1"/>
</dbReference>
<feature type="chain" id="PRO_5046883824" description="DUF3857 domain-containing protein" evidence="2">
    <location>
        <begin position="24"/>
        <end position="706"/>
    </location>
</feature>
<reference evidence="4 5" key="1">
    <citation type="submission" date="2021-03" db="EMBL/GenBank/DDBJ databases">
        <title>Complete Genome Sequences of Two Lysobacter Strains Isolated from Sea Water (Lysobacter caseinilyticus) and Soil (Lysobacter helvus) in South Korea.</title>
        <authorList>
            <person name="Watanabe Y."/>
            <person name="Arakawa K."/>
        </authorList>
    </citation>
    <scope>NUCLEOTIDE SEQUENCE [LARGE SCALE GENOMIC DNA]</scope>
    <source>
        <strain evidence="4 5">D10</strain>
    </source>
</reference>
<sequence>MNLRASLAILLLACLLIASPSFAATPHTLTPTPAWVHLAPMPAAADAAPTSDGTRYLLLDDQVDTTQAQPVWYRRFATRMDGPRALAEGGQVSIAFQPDYQRVELHTLDVWRDGQRIDHRRDAQLQVLRREEDLDSGIFDGENTLSITVPDVRVGDIVDVSFSTVGANPVFGRAYFDSYRARFSTALGYRRVRARFDADAPLFARAPTTDYTRKEGEEGGHRYVEFVAHRLHRVAAEDDMPSSFDPWGRIDLSTARTWSDIVAWALPMYRPHFSDRALAQKLVHDLRLDDKDPRAAMMRAIAFVEGQIRYTALDMGKNSHEPNAPETVIARRFGDCKDKSLLLSALLAEAGIRAEPVLVDTEARRSLAGRQPSATVFDHVVVRAHLGDQVVWIDPTRDPEADALADRTPLPFELGLPICEGCDKLVAIPQPLPRRPEVDVGQRIALHEDDKGYRADFVVVSDYRNEKADDVRDDFADGAEDPATRYLTYMRRYYAGLRSAGTPSLRERDASVGAVRTTERYSLHWPASQGADFDIVLFQLIDWLPDLDLDVRTMPLALEGPRSGRQVVRTHLGSGWDIPASDDTVANAYFTFHRTVRVVGDTLEIVGEWKRLAAEVPPADYARVRDDVDRIQALMRYSVEIGAEAADAADAPGNPWNNAAPWRWIALALLLTTFLLAVVVRRQGTQLRRHASAWRSPRTPSPESRP</sequence>
<dbReference type="EMBL" id="AP024546">
    <property type="protein sequence ID" value="BCT96600.1"/>
    <property type="molecule type" value="Genomic_DNA"/>
</dbReference>
<keyword evidence="1" id="KW-1133">Transmembrane helix</keyword>
<dbReference type="RefSeq" id="WP_213434366.1">
    <property type="nucleotide sequence ID" value="NZ_AP024546.1"/>
</dbReference>
<evidence type="ECO:0000256" key="1">
    <source>
        <dbReference type="SAM" id="Phobius"/>
    </source>
</evidence>
<keyword evidence="1" id="KW-0812">Transmembrane</keyword>
<organism evidence="4 5">
    <name type="scientific">Lysobacter helvus</name>
    <dbReference type="NCBI Taxonomy" id="2675059"/>
    <lineage>
        <taxon>Bacteria</taxon>
        <taxon>Pseudomonadati</taxon>
        <taxon>Pseudomonadota</taxon>
        <taxon>Gammaproteobacteria</taxon>
        <taxon>Lysobacterales</taxon>
        <taxon>Lysobacteraceae</taxon>
        <taxon>Lysobacter</taxon>
    </lineage>
</organism>
<evidence type="ECO:0000313" key="5">
    <source>
        <dbReference type="Proteomes" id="UP000680514"/>
    </source>
</evidence>
<feature type="domain" description="DUF3857" evidence="3">
    <location>
        <begin position="71"/>
        <end position="225"/>
    </location>
</feature>
<evidence type="ECO:0000313" key="4">
    <source>
        <dbReference type="EMBL" id="BCT96600.1"/>
    </source>
</evidence>
<dbReference type="Proteomes" id="UP000680514">
    <property type="component" value="Chromosome"/>
</dbReference>
<keyword evidence="1" id="KW-0472">Membrane</keyword>
<dbReference type="InterPro" id="IPR024618">
    <property type="entry name" value="DUF3857"/>
</dbReference>
<accession>A0ABM7QG41</accession>
<protein>
    <recommendedName>
        <fullName evidence="3">DUF3857 domain-containing protein</fullName>
    </recommendedName>
</protein>
<evidence type="ECO:0000256" key="2">
    <source>
        <dbReference type="SAM" id="SignalP"/>
    </source>
</evidence>
<keyword evidence="5" id="KW-1185">Reference proteome</keyword>
<feature type="signal peptide" evidence="2">
    <location>
        <begin position="1"/>
        <end position="23"/>
    </location>
</feature>
<dbReference type="Gene3D" id="3.10.620.30">
    <property type="match status" value="1"/>
</dbReference>
<proteinExistence type="predicted"/>
<gene>
    <name evidence="4" type="ORF">LYSHEL_24710</name>
</gene>
<keyword evidence="2" id="KW-0732">Signal</keyword>
<dbReference type="Gene3D" id="2.60.40.3140">
    <property type="match status" value="1"/>
</dbReference>
<name>A0ABM7QG41_9GAMM</name>
<feature type="transmembrane region" description="Helical" evidence="1">
    <location>
        <begin position="662"/>
        <end position="680"/>
    </location>
</feature>
<evidence type="ECO:0000259" key="3">
    <source>
        <dbReference type="Pfam" id="PF12969"/>
    </source>
</evidence>